<dbReference type="STRING" id="106370.Francci3_2061"/>
<evidence type="ECO:0000259" key="1">
    <source>
        <dbReference type="Pfam" id="PF13358"/>
    </source>
</evidence>
<dbReference type="OrthoDB" id="2375382at2"/>
<dbReference type="InterPro" id="IPR012337">
    <property type="entry name" value="RNaseH-like_sf"/>
</dbReference>
<protein>
    <submittedName>
        <fullName evidence="2">IS630 family transposase</fullName>
    </submittedName>
</protein>
<dbReference type="eggNOG" id="COG3335">
    <property type="taxonomic scope" value="Bacteria"/>
</dbReference>
<evidence type="ECO:0000313" key="3">
    <source>
        <dbReference type="Proteomes" id="UP000001937"/>
    </source>
</evidence>
<dbReference type="SUPFAM" id="SSF46689">
    <property type="entry name" value="Homeodomain-like"/>
    <property type="match status" value="1"/>
</dbReference>
<evidence type="ECO:0000313" key="2">
    <source>
        <dbReference type="EMBL" id="ABD11434.1"/>
    </source>
</evidence>
<dbReference type="SUPFAM" id="SSF53098">
    <property type="entry name" value="Ribonuclease H-like"/>
    <property type="match status" value="1"/>
</dbReference>
<reference evidence="2 3" key="1">
    <citation type="journal article" date="2007" name="Genome Res.">
        <title>Genome characteristics of facultatively symbiotic Frankia sp. strains reflect host range and host plant biogeography.</title>
        <authorList>
            <person name="Normand P."/>
            <person name="Lapierre P."/>
            <person name="Tisa L.S."/>
            <person name="Gogarten J.P."/>
            <person name="Alloisio N."/>
            <person name="Bagnarol E."/>
            <person name="Bassi C.A."/>
            <person name="Berry A.M."/>
            <person name="Bickhart D.M."/>
            <person name="Choisne N."/>
            <person name="Couloux A."/>
            <person name="Cournoyer B."/>
            <person name="Cruveiller S."/>
            <person name="Daubin V."/>
            <person name="Demange N."/>
            <person name="Francino M.P."/>
            <person name="Goltsman E."/>
            <person name="Huang Y."/>
            <person name="Kopp O.R."/>
            <person name="Labarre L."/>
            <person name="Lapidus A."/>
            <person name="Lavire C."/>
            <person name="Marechal J."/>
            <person name="Martinez M."/>
            <person name="Mastronunzio J.E."/>
            <person name="Mullin B.C."/>
            <person name="Niemann J."/>
            <person name="Pujic P."/>
            <person name="Rawnsley T."/>
            <person name="Rouy Z."/>
            <person name="Schenowitz C."/>
            <person name="Sellstedt A."/>
            <person name="Tavares F."/>
            <person name="Tomkins J.P."/>
            <person name="Vallenet D."/>
            <person name="Valverde C."/>
            <person name="Wall L.G."/>
            <person name="Wang Y."/>
            <person name="Medigue C."/>
            <person name="Benson D.R."/>
        </authorList>
    </citation>
    <scope>NUCLEOTIDE SEQUENCE [LARGE SCALE GENOMIC DNA]</scope>
    <source>
        <strain evidence="3">DSM 45818 / CECT 9043 / CcI3</strain>
    </source>
</reference>
<dbReference type="InterPro" id="IPR038717">
    <property type="entry name" value="Tc1-like_DDE_dom"/>
</dbReference>
<accession>Q2JBA8</accession>
<dbReference type="HOGENOM" id="CLU_041125_0_1_11"/>
<dbReference type="InterPro" id="IPR047655">
    <property type="entry name" value="Transpos_IS630-like"/>
</dbReference>
<dbReference type="PhylomeDB" id="Q2JBA8"/>
<dbReference type="RefSeq" id="WP_011436488.1">
    <property type="nucleotide sequence ID" value="NC_007777.1"/>
</dbReference>
<dbReference type="KEGG" id="fra:Francci3_2061"/>
<keyword evidence="3" id="KW-1185">Reference proteome</keyword>
<name>Q2JBA8_FRACC</name>
<sequence>MLDAARGYSNARIARRLCVTEDTVRTWRGRFARRREAGLVDLPRSGRPRRISEAERAEVVALACQLPAETQVPLARWSCPELAAELLSRGLVDAISASSVRRILAEHPIKPWRYQSWIFARGPGFAAKAKVILDLYEGFYQEEPLGPEDRIVSIDAKPSIQARARIHPTTPPAPGRIIRVEHEYERHGALALLPALDVQTGRIAAVLTPPTTGIAPFMELMGQVMAQDRYRTAKRVFVIVDNGSDHRGQASINRLRAAHPNRILIHTPTHASWLNQVEIFFSLVQRKVVSPCDFASLDVLADTLTAFVDRYNVTATPFKWKYTAADLERHLARLDDDTAPAVAGSVARLPVPPPDTNEPFQSLFV</sequence>
<dbReference type="eggNOG" id="COG3415">
    <property type="taxonomic scope" value="Bacteria"/>
</dbReference>
<organism evidence="2 3">
    <name type="scientific">Frankia casuarinae (strain DSM 45818 / CECT 9043 / HFP020203 / CcI3)</name>
    <dbReference type="NCBI Taxonomy" id="106370"/>
    <lineage>
        <taxon>Bacteria</taxon>
        <taxon>Bacillati</taxon>
        <taxon>Actinomycetota</taxon>
        <taxon>Actinomycetes</taxon>
        <taxon>Frankiales</taxon>
        <taxon>Frankiaceae</taxon>
        <taxon>Frankia</taxon>
    </lineage>
</organism>
<dbReference type="EMBL" id="CP000249">
    <property type="protein sequence ID" value="ABD11434.1"/>
    <property type="molecule type" value="Genomic_DNA"/>
</dbReference>
<gene>
    <name evidence="2" type="ordered locus">Francci3_2061</name>
</gene>
<proteinExistence type="predicted"/>
<dbReference type="Proteomes" id="UP000001937">
    <property type="component" value="Chromosome"/>
</dbReference>
<feature type="domain" description="Tc1-like transposase DDE" evidence="1">
    <location>
        <begin position="166"/>
        <end position="290"/>
    </location>
</feature>
<dbReference type="InterPro" id="IPR009057">
    <property type="entry name" value="Homeodomain-like_sf"/>
</dbReference>
<dbReference type="Pfam" id="PF13565">
    <property type="entry name" value="HTH_32"/>
    <property type="match status" value="1"/>
</dbReference>
<dbReference type="Pfam" id="PF13358">
    <property type="entry name" value="DDE_3"/>
    <property type="match status" value="1"/>
</dbReference>
<dbReference type="AlphaFoldDB" id="Q2JBA8"/>
<dbReference type="NCBIfam" id="NF033545">
    <property type="entry name" value="transpos_IS630"/>
    <property type="match status" value="1"/>
</dbReference>